<accession>A0ABT5KY47</accession>
<dbReference type="Proteomes" id="UP001218788">
    <property type="component" value="Unassembled WGS sequence"/>
</dbReference>
<name>A0ABT5KY47_9ALTE</name>
<feature type="signal peptide" evidence="2">
    <location>
        <begin position="1"/>
        <end position="21"/>
    </location>
</feature>
<reference evidence="3 4" key="1">
    <citation type="submission" date="2022-10" db="EMBL/GenBank/DDBJ databases">
        <title>Alteromonas sp. chi3 Genome sequencing.</title>
        <authorList>
            <person name="Park S."/>
        </authorList>
    </citation>
    <scope>NUCLEOTIDE SEQUENCE [LARGE SCALE GENOMIC DNA]</scope>
    <source>
        <strain evidence="4">chi3</strain>
    </source>
</reference>
<dbReference type="EMBL" id="JAQQXP010000001">
    <property type="protein sequence ID" value="MDC8829562.1"/>
    <property type="molecule type" value="Genomic_DNA"/>
</dbReference>
<evidence type="ECO:0000256" key="1">
    <source>
        <dbReference type="SAM" id="MobiDB-lite"/>
    </source>
</evidence>
<organism evidence="3 4">
    <name type="scientific">Alteromonas gilva</name>
    <dbReference type="NCBI Taxonomy" id="2987522"/>
    <lineage>
        <taxon>Bacteria</taxon>
        <taxon>Pseudomonadati</taxon>
        <taxon>Pseudomonadota</taxon>
        <taxon>Gammaproteobacteria</taxon>
        <taxon>Alteromonadales</taxon>
        <taxon>Alteromonadaceae</taxon>
        <taxon>Alteromonas/Salinimonas group</taxon>
        <taxon>Alteromonas</taxon>
    </lineage>
</organism>
<dbReference type="RefSeq" id="WP_273637999.1">
    <property type="nucleotide sequence ID" value="NZ_JAQQXP010000001.1"/>
</dbReference>
<keyword evidence="4" id="KW-1185">Reference proteome</keyword>
<comment type="caution">
    <text evidence="3">The sequence shown here is derived from an EMBL/GenBank/DDBJ whole genome shotgun (WGS) entry which is preliminary data.</text>
</comment>
<protein>
    <recommendedName>
        <fullName evidence="5">DUF4168 domain-containing protein</fullName>
    </recommendedName>
</protein>
<feature type="compositionally biased region" description="Low complexity" evidence="1">
    <location>
        <begin position="115"/>
        <end position="154"/>
    </location>
</feature>
<feature type="compositionally biased region" description="Gly residues" evidence="1">
    <location>
        <begin position="155"/>
        <end position="174"/>
    </location>
</feature>
<sequence>MRKLLLACAAVMVSLSPLSYAQEGSSSTETETSAVTADSIVAGLTPEQREAYEAMDAADAAVFLTAIANGSTVVDAFQATLAVSTNPATLTAFAKALDPASATAIDNAAQTATAAGGAQGNQGNAQGNNDNASGNSTPGAGNNNGNGNQNPGTPVGAGNGAGGGGGGGNTGSNN</sequence>
<feature type="chain" id="PRO_5045368564" description="DUF4168 domain-containing protein" evidence="2">
    <location>
        <begin position="22"/>
        <end position="174"/>
    </location>
</feature>
<evidence type="ECO:0000256" key="2">
    <source>
        <dbReference type="SAM" id="SignalP"/>
    </source>
</evidence>
<evidence type="ECO:0008006" key="5">
    <source>
        <dbReference type="Google" id="ProtNLM"/>
    </source>
</evidence>
<proteinExistence type="predicted"/>
<feature type="region of interest" description="Disordered" evidence="1">
    <location>
        <begin position="115"/>
        <end position="174"/>
    </location>
</feature>
<keyword evidence="2" id="KW-0732">Signal</keyword>
<evidence type="ECO:0000313" key="3">
    <source>
        <dbReference type="EMBL" id="MDC8829562.1"/>
    </source>
</evidence>
<gene>
    <name evidence="3" type="ORF">OIK42_02190</name>
</gene>
<evidence type="ECO:0000313" key="4">
    <source>
        <dbReference type="Proteomes" id="UP001218788"/>
    </source>
</evidence>